<dbReference type="NCBIfam" id="NF005313">
    <property type="entry name" value="PRK06847.1"/>
    <property type="match status" value="1"/>
</dbReference>
<evidence type="ECO:0000256" key="1">
    <source>
        <dbReference type="ARBA" id="ARBA00023002"/>
    </source>
</evidence>
<keyword evidence="2" id="KW-0503">Monooxygenase</keyword>
<dbReference type="InterPro" id="IPR002938">
    <property type="entry name" value="FAD-bd"/>
</dbReference>
<evidence type="ECO:0000259" key="3">
    <source>
        <dbReference type="Pfam" id="PF01494"/>
    </source>
</evidence>
<protein>
    <recommendedName>
        <fullName evidence="3">FAD-binding domain-containing protein</fullName>
    </recommendedName>
</protein>
<gene>
    <name evidence="4" type="ORF">A6A40_22460</name>
</gene>
<keyword evidence="1" id="KW-0560">Oxidoreductase</keyword>
<evidence type="ECO:0000313" key="4">
    <source>
        <dbReference type="EMBL" id="AWB07826.1"/>
    </source>
</evidence>
<organism evidence="4 5">
    <name type="scientific">Azospirillum humicireducens</name>
    <dbReference type="NCBI Taxonomy" id="1226968"/>
    <lineage>
        <taxon>Bacteria</taxon>
        <taxon>Pseudomonadati</taxon>
        <taxon>Pseudomonadota</taxon>
        <taxon>Alphaproteobacteria</taxon>
        <taxon>Rhodospirillales</taxon>
        <taxon>Azospirillaceae</taxon>
        <taxon>Azospirillum</taxon>
    </lineage>
</organism>
<evidence type="ECO:0000313" key="5">
    <source>
        <dbReference type="Proteomes" id="UP000077405"/>
    </source>
</evidence>
<sequence length="358" mass="38541">MATAVRLRQLGHTVKLIDIDPQWRVYGAGITVTAPTFRAFRRLGLFDRIVEHGACVIGHELFHYSGAPIHRFDDPELEPGLPAAGGIMRPVLHKIMSSEVRRLGVDVVLGVGAERIVNQPDRVEVTFTDGTTQSFDLAVAADGIYSKTRSMLFANAVTPTPNGQGSWRIVAKRPEGFTRTQFYVGHENLVGINAVSRDEVYLFILNPDPDRKWIEPAEQPAMVRALLADFGGAVAAIRDSVSQSSSIVYRPLEAALQPAPWHSGRVVLIGDAAHATTPHLASGAGSAVEDAMVLGEELERSGSDVPSALAAFTARRYERCRIVVESSLAIGAHQLARGPAARLGELMGAASHALAADY</sequence>
<name>A0A2R4VTQ5_9PROT</name>
<dbReference type="PANTHER" id="PTHR13789">
    <property type="entry name" value="MONOOXYGENASE"/>
    <property type="match status" value="1"/>
</dbReference>
<dbReference type="GO" id="GO:0071949">
    <property type="term" value="F:FAD binding"/>
    <property type="evidence" value="ECO:0007669"/>
    <property type="project" value="InterPro"/>
</dbReference>
<feature type="domain" description="FAD-binding" evidence="3">
    <location>
        <begin position="2"/>
        <end position="325"/>
    </location>
</feature>
<dbReference type="KEGG" id="ahu:A6A40_22460"/>
<reference evidence="4 5" key="1">
    <citation type="submission" date="2018-04" db="EMBL/GenBank/DDBJ databases">
        <title>Complete genome sequence of the nitrogen-fixing bacterium Azospirillum humicireducens type strain SgZ-5.</title>
        <authorList>
            <person name="Yu Z."/>
        </authorList>
    </citation>
    <scope>NUCLEOTIDE SEQUENCE [LARGE SCALE GENOMIC DNA]</scope>
    <source>
        <strain evidence="4 5">SgZ-5</strain>
        <plasmid evidence="4 5">pYZ3</plasmid>
    </source>
</reference>
<evidence type="ECO:0000256" key="2">
    <source>
        <dbReference type="ARBA" id="ARBA00023033"/>
    </source>
</evidence>
<dbReference type="InterPro" id="IPR036188">
    <property type="entry name" value="FAD/NAD-bd_sf"/>
</dbReference>
<dbReference type="InterPro" id="IPR050493">
    <property type="entry name" value="FAD-dep_Monooxygenase_BioMet"/>
</dbReference>
<dbReference type="Pfam" id="PF01494">
    <property type="entry name" value="FAD_binding_3"/>
    <property type="match status" value="1"/>
</dbReference>
<proteinExistence type="predicted"/>
<dbReference type="SUPFAM" id="SSF51905">
    <property type="entry name" value="FAD/NAD(P)-binding domain"/>
    <property type="match status" value="1"/>
</dbReference>
<dbReference type="EMBL" id="CP028904">
    <property type="protein sequence ID" value="AWB07826.1"/>
    <property type="molecule type" value="Genomic_DNA"/>
</dbReference>
<dbReference type="GO" id="GO:0004497">
    <property type="term" value="F:monooxygenase activity"/>
    <property type="evidence" value="ECO:0007669"/>
    <property type="project" value="UniProtKB-KW"/>
</dbReference>
<keyword evidence="4" id="KW-0614">Plasmid</keyword>
<dbReference type="PANTHER" id="PTHR13789:SF309">
    <property type="entry name" value="PUTATIVE (AFU_ORTHOLOGUE AFUA_6G14510)-RELATED"/>
    <property type="match status" value="1"/>
</dbReference>
<dbReference type="PRINTS" id="PR00420">
    <property type="entry name" value="RNGMNOXGNASE"/>
</dbReference>
<geneLocation type="plasmid" evidence="4 5">
    <name>pYZ3</name>
</geneLocation>
<dbReference type="Proteomes" id="UP000077405">
    <property type="component" value="Plasmid pYZ3"/>
</dbReference>
<dbReference type="AlphaFoldDB" id="A0A2R4VTQ5"/>
<accession>A0A2R4VTQ5</accession>
<keyword evidence="5" id="KW-1185">Reference proteome</keyword>
<dbReference type="Gene3D" id="3.50.50.60">
    <property type="entry name" value="FAD/NAD(P)-binding domain"/>
    <property type="match status" value="1"/>
</dbReference>